<dbReference type="Proteomes" id="UP001642464">
    <property type="component" value="Unassembled WGS sequence"/>
</dbReference>
<dbReference type="EMBL" id="CAXAMM010024435">
    <property type="protein sequence ID" value="CAK9055229.1"/>
    <property type="molecule type" value="Genomic_DNA"/>
</dbReference>
<organism evidence="2 3">
    <name type="scientific">Durusdinium trenchii</name>
    <dbReference type="NCBI Taxonomy" id="1381693"/>
    <lineage>
        <taxon>Eukaryota</taxon>
        <taxon>Sar</taxon>
        <taxon>Alveolata</taxon>
        <taxon>Dinophyceae</taxon>
        <taxon>Suessiales</taxon>
        <taxon>Symbiodiniaceae</taxon>
        <taxon>Durusdinium</taxon>
    </lineage>
</organism>
<feature type="region of interest" description="Disordered" evidence="1">
    <location>
        <begin position="911"/>
        <end position="942"/>
    </location>
</feature>
<feature type="compositionally biased region" description="Acidic residues" evidence="1">
    <location>
        <begin position="17"/>
        <end position="29"/>
    </location>
</feature>
<evidence type="ECO:0000313" key="2">
    <source>
        <dbReference type="EMBL" id="CAK9055229.1"/>
    </source>
</evidence>
<feature type="compositionally biased region" description="Basic and acidic residues" evidence="1">
    <location>
        <begin position="911"/>
        <end position="926"/>
    </location>
</feature>
<proteinExistence type="predicted"/>
<reference evidence="2 3" key="1">
    <citation type="submission" date="2024-02" db="EMBL/GenBank/DDBJ databases">
        <authorList>
            <person name="Chen Y."/>
            <person name="Shah S."/>
            <person name="Dougan E. K."/>
            <person name="Thang M."/>
            <person name="Chan C."/>
        </authorList>
    </citation>
    <scope>NUCLEOTIDE SEQUENCE [LARGE SCALE GENOMIC DNA]</scope>
</reference>
<evidence type="ECO:0000313" key="3">
    <source>
        <dbReference type="Proteomes" id="UP001642464"/>
    </source>
</evidence>
<feature type="region of interest" description="Disordered" evidence="1">
    <location>
        <begin position="1"/>
        <end position="78"/>
    </location>
</feature>
<comment type="caution">
    <text evidence="2">The sequence shown here is derived from an EMBL/GenBank/DDBJ whole genome shotgun (WGS) entry which is preliminary data.</text>
</comment>
<name>A0ABP0MV30_9DINO</name>
<gene>
    <name evidence="2" type="ORF">SCF082_LOCUS29888</name>
</gene>
<protein>
    <submittedName>
        <fullName evidence="2">Uncharacterized protein</fullName>
    </submittedName>
</protein>
<accession>A0ABP0MV30</accession>
<keyword evidence="3" id="KW-1185">Reference proteome</keyword>
<sequence length="1174" mass="128583">MSSSSEEESAAGGADSSSDESEGDADSSSDDTSGSGESEGSESEAESAASESEVSTGSSTSSSSRSSSTSSSSETALQNHVAAKEIDYVFETNSEHRKRHEYPSKIRCCSRCFYLHNVDRWQESASYEDPKTQRKVTWLFDTPCPEKDFWHIGCSVCHNAGASGRFGKCRAEPKWSNIERHSKTPSHQKALAKHIADTLRETKSVKAVDEWSSSPLAVGYAHVLFQRTCIKTGSSFLSFEQWIRTAQLCGADVPTGAFGNKVSSQITQILAEKELPITQKLFAASTVAGVIQDARDDKVPVLLKLVLWNWPRGLHGVPHGVTALGRDGGAPWVALRVASVGTAAEKSSGLSNAVAKASQDDSALSLNRLKVRFVATDGAFDALSSADSVLPDLPNCRFHSEDESHGALTVLKHAMAADAEIAATDALFVSGKKPYSLAKFMGTSSHFARLFQKEQVEDGVAVLRHFGWSPQRYDSRKKPFARAAVRLQQAFSCLAQEAEGTDPKRKDCALHLLEGLSGPNSARILLGAMLGDWVFEFSKWVHSADSDDPDPFRAQNACNQLFDRLRLLFASGLIISAENKASFTAEAVRFLRRTKVLHCGDKTFQFSLGDLNDPQTLAEPLTRIKVVVKALERLLPAVRSQDCWLARFTAYHLPSPWCPGSTAFSHLSPVELSQKKRNIKDHLAVIWRQADLDTDSCWAEFLQLLPAAERHRFAGSSVKTSWALASQDFPELGLGLTLANPWALRKAIELLLCFTFSSSIVERTLKEVPLQERAQRAHMLCTTMENLLLAQQAPQGEQLAKCVNGTIEPLGPYLPAVIRLYMQRFGAKPAGRKFRVKPRRDTGSSKDPEDLAARRLEFLRKREANLEQLAGLGGTGKSVAGEKSIFGCPIPELGEGPIDQPSWDKMEKKAENIEQRKGKRKDRLEQGEQGEPQPSKKIPKVTHSIRWNHRDAGKDQHAGLPPGCALVLSSDCQRVIEILQWKGFRVFAAEPLVHQTLDFVKAAWALSARRKVGHLVVVNNLAACQSPLVSLAAQFCGGLLVEGSEISRAVARGSSPTGVQLTSSLQSRSRVVFVHADVASKETGLVEVLTVGATLPGSKLCLADSLSKVQKKFLDYKENHGLRSKPELFFKAVVPEEIVKQSARLKYPRLFCSCKELSDFLGGPVRRDLSCPGW</sequence>
<feature type="compositionally biased region" description="Low complexity" evidence="1">
    <location>
        <begin position="46"/>
        <end position="76"/>
    </location>
</feature>
<evidence type="ECO:0000256" key="1">
    <source>
        <dbReference type="SAM" id="MobiDB-lite"/>
    </source>
</evidence>